<dbReference type="EC" id="2.7.7.65" evidence="1"/>
<organism evidence="6 7">
    <name type="scientific">Candidatus Magnetobacterium bavaricum</name>
    <dbReference type="NCBI Taxonomy" id="29290"/>
    <lineage>
        <taxon>Bacteria</taxon>
        <taxon>Pseudomonadati</taxon>
        <taxon>Nitrospirota</taxon>
        <taxon>Thermodesulfovibrionia</taxon>
        <taxon>Thermodesulfovibrionales</taxon>
        <taxon>Candidatus Magnetobacteriaceae</taxon>
        <taxon>Candidatus Magnetobacterium</taxon>
    </lineage>
</organism>
<gene>
    <name evidence="6" type="ORF">MBAV_003505</name>
</gene>
<dbReference type="InterPro" id="IPR011006">
    <property type="entry name" value="CheY-like_superfamily"/>
</dbReference>
<feature type="domain" description="GGDEF" evidence="5">
    <location>
        <begin position="313"/>
        <end position="442"/>
    </location>
</feature>
<reference evidence="6 7" key="1">
    <citation type="submission" date="2015-02" db="EMBL/GenBank/DDBJ databases">
        <title>Single-cell genomics of uncultivated deep-branching MTB reveals a conserved set of magnetosome genes.</title>
        <authorList>
            <person name="Kolinko S."/>
            <person name="Richter M."/>
            <person name="Glockner F.O."/>
            <person name="Brachmann A."/>
            <person name="Schuler D."/>
        </authorList>
    </citation>
    <scope>NUCLEOTIDE SEQUENCE [LARGE SCALE GENOMIC DNA]</scope>
    <source>
        <strain evidence="6">TM-1</strain>
    </source>
</reference>
<evidence type="ECO:0000259" key="4">
    <source>
        <dbReference type="PROSITE" id="PS50110"/>
    </source>
</evidence>
<keyword evidence="3" id="KW-0597">Phosphoprotein</keyword>
<dbReference type="InterPro" id="IPR000014">
    <property type="entry name" value="PAS"/>
</dbReference>
<comment type="caution">
    <text evidence="6">The sequence shown here is derived from an EMBL/GenBank/DDBJ whole genome shotgun (WGS) entry which is preliminary data.</text>
</comment>
<evidence type="ECO:0000256" key="2">
    <source>
        <dbReference type="ARBA" id="ARBA00034247"/>
    </source>
</evidence>
<dbReference type="SUPFAM" id="SSF52172">
    <property type="entry name" value="CheY-like"/>
    <property type="match status" value="1"/>
</dbReference>
<dbReference type="InterPro" id="IPR000160">
    <property type="entry name" value="GGDEF_dom"/>
</dbReference>
<name>A0A0F3GQR5_9BACT</name>
<dbReference type="PANTHER" id="PTHR45138:SF9">
    <property type="entry name" value="DIGUANYLATE CYCLASE DGCM-RELATED"/>
    <property type="match status" value="1"/>
</dbReference>
<feature type="modified residue" description="4-aspartylphosphate" evidence="3">
    <location>
        <position position="71"/>
    </location>
</feature>
<dbReference type="Proteomes" id="UP000033423">
    <property type="component" value="Unassembled WGS sequence"/>
</dbReference>
<dbReference type="PANTHER" id="PTHR45138">
    <property type="entry name" value="REGULATORY COMPONENTS OF SENSORY TRANSDUCTION SYSTEM"/>
    <property type="match status" value="1"/>
</dbReference>
<dbReference type="PROSITE" id="PS50887">
    <property type="entry name" value="GGDEF"/>
    <property type="match status" value="1"/>
</dbReference>
<dbReference type="SUPFAM" id="SSF55073">
    <property type="entry name" value="Nucleotide cyclase"/>
    <property type="match status" value="1"/>
</dbReference>
<keyword evidence="7" id="KW-1185">Reference proteome</keyword>
<evidence type="ECO:0000256" key="1">
    <source>
        <dbReference type="ARBA" id="ARBA00012528"/>
    </source>
</evidence>
<dbReference type="CDD" id="cd01949">
    <property type="entry name" value="GGDEF"/>
    <property type="match status" value="1"/>
</dbReference>
<evidence type="ECO:0000313" key="6">
    <source>
        <dbReference type="EMBL" id="KJU84299.1"/>
    </source>
</evidence>
<dbReference type="Pfam" id="PF00990">
    <property type="entry name" value="GGDEF"/>
    <property type="match status" value="1"/>
</dbReference>
<dbReference type="Pfam" id="PF13188">
    <property type="entry name" value="PAS_8"/>
    <property type="match status" value="1"/>
</dbReference>
<dbReference type="SMART" id="SM00267">
    <property type="entry name" value="GGDEF"/>
    <property type="match status" value="1"/>
</dbReference>
<dbReference type="Pfam" id="PF00072">
    <property type="entry name" value="Response_reg"/>
    <property type="match status" value="1"/>
</dbReference>
<feature type="domain" description="Response regulatory" evidence="4">
    <location>
        <begin position="22"/>
        <end position="136"/>
    </location>
</feature>
<dbReference type="AlphaFoldDB" id="A0A0F3GQR5"/>
<protein>
    <recommendedName>
        <fullName evidence="1">diguanylate cyclase</fullName>
        <ecNumber evidence="1">2.7.7.65</ecNumber>
    </recommendedName>
</protein>
<dbReference type="Gene3D" id="3.40.50.2300">
    <property type="match status" value="1"/>
</dbReference>
<evidence type="ECO:0000259" key="5">
    <source>
        <dbReference type="PROSITE" id="PS50887"/>
    </source>
</evidence>
<comment type="catalytic activity">
    <reaction evidence="2">
        <text>2 GTP = 3',3'-c-di-GMP + 2 diphosphate</text>
        <dbReference type="Rhea" id="RHEA:24898"/>
        <dbReference type="ChEBI" id="CHEBI:33019"/>
        <dbReference type="ChEBI" id="CHEBI:37565"/>
        <dbReference type="ChEBI" id="CHEBI:58805"/>
        <dbReference type="EC" id="2.7.7.65"/>
    </reaction>
</comment>
<dbReference type="FunFam" id="3.30.70.270:FF:000001">
    <property type="entry name" value="Diguanylate cyclase domain protein"/>
    <property type="match status" value="1"/>
</dbReference>
<evidence type="ECO:0000256" key="3">
    <source>
        <dbReference type="PROSITE-ProRule" id="PRU00169"/>
    </source>
</evidence>
<proteinExistence type="predicted"/>
<dbReference type="GO" id="GO:0000160">
    <property type="term" value="P:phosphorelay signal transduction system"/>
    <property type="evidence" value="ECO:0007669"/>
    <property type="project" value="InterPro"/>
</dbReference>
<dbReference type="CDD" id="cd17536">
    <property type="entry name" value="REC_YesN-like"/>
    <property type="match status" value="1"/>
</dbReference>
<dbReference type="Gene3D" id="3.30.70.270">
    <property type="match status" value="1"/>
</dbReference>
<dbReference type="EMBL" id="LACI01001540">
    <property type="protein sequence ID" value="KJU84299.1"/>
    <property type="molecule type" value="Genomic_DNA"/>
</dbReference>
<dbReference type="InterPro" id="IPR001789">
    <property type="entry name" value="Sig_transdc_resp-reg_receiver"/>
</dbReference>
<accession>A0A0F3GQR5</accession>
<dbReference type="NCBIfam" id="TIGR00254">
    <property type="entry name" value="GGDEF"/>
    <property type="match status" value="1"/>
</dbReference>
<dbReference type="InterPro" id="IPR043128">
    <property type="entry name" value="Rev_trsase/Diguanyl_cyclase"/>
</dbReference>
<dbReference type="GO" id="GO:0052621">
    <property type="term" value="F:diguanylate cyclase activity"/>
    <property type="evidence" value="ECO:0007669"/>
    <property type="project" value="UniProtKB-EC"/>
</dbReference>
<evidence type="ECO:0000313" key="7">
    <source>
        <dbReference type="Proteomes" id="UP000033423"/>
    </source>
</evidence>
<dbReference type="SMART" id="SM00448">
    <property type="entry name" value="REC"/>
    <property type="match status" value="1"/>
</dbReference>
<dbReference type="InterPro" id="IPR050469">
    <property type="entry name" value="Diguanylate_Cyclase"/>
</dbReference>
<dbReference type="PROSITE" id="PS50110">
    <property type="entry name" value="RESPONSE_REGULATORY"/>
    <property type="match status" value="1"/>
</dbReference>
<sequence>MMDIKKQAIEEKIKDLYLDSTVILYVEDEEVIRTNVARFLQRRIKELYLATNGKEGLALFRKHQPDIVVTDIRMPIMNGLEMAAEIKTLNDDTPVIITTAYNDEEFFLKAIDIGVDKYVKKPINNKELLHILVKTAKMVLQQRDIDAKNEFIRTILDNNPTFIMITDGEVVTFLNKSFLNYLGFSTIEEFQYKCKTLNRFLVLKEESFYKGKSFSEWLGVIVSGDNKEYIVHLSGKGELKSEARAYLVHASEIPGHNKGGRYLISFTDVSHMDMDRKKYQNMACKDPLTSIYNRKKFEDELNKEIDRVGRYKGHLALIIFDIDHFKQINDRYGHQVGDCVLQELTVLVDVHIRTTDIFARYGGEEFIILTPETDLEGAKELAEKLRETIDTYEFNHVGHVTCSFGVSEYLTEESAYIFIKKADYALYIAKNKGRNRVSIIEKEHSLVFNVQQ</sequence>
<dbReference type="InterPro" id="IPR029787">
    <property type="entry name" value="Nucleotide_cyclase"/>
</dbReference>